<name>A0A6J7X187_9CAUD</name>
<proteinExistence type="predicted"/>
<organism evidence="2">
    <name type="scientific">uncultured Caudovirales phage</name>
    <dbReference type="NCBI Taxonomy" id="2100421"/>
    <lineage>
        <taxon>Viruses</taxon>
        <taxon>Duplodnaviria</taxon>
        <taxon>Heunggongvirae</taxon>
        <taxon>Uroviricota</taxon>
        <taxon>Caudoviricetes</taxon>
        <taxon>Peduoviridae</taxon>
        <taxon>Maltschvirus</taxon>
        <taxon>Maltschvirus maltsch</taxon>
    </lineage>
</organism>
<accession>A0A6J7X187</accession>
<dbReference type="Pfam" id="PF17236">
    <property type="entry name" value="SU10_MCP"/>
    <property type="match status" value="1"/>
</dbReference>
<feature type="region of interest" description="Disordered" evidence="1">
    <location>
        <begin position="156"/>
        <end position="184"/>
    </location>
</feature>
<sequence length="318" mass="34758">MAQPTNTFDSYDARGIREDLSDVIYDISPEETPFYTACAKAKASNTLHEWQTDALRSSGDNAHIEGDDTIAEARSATVRLNNRTQIFKNSVVIPGTDVGLNKAGRAREMAYQVLKIAKEQKLDIEKAMFANQAKVAGDATTARRMAGVPAWLTTNTNFQSGSSGADPTGDGSNARTDDGTPTAFSQTKFDSVMQAIWVSGGKPDSVYLSAFQMNLALGFTGNNNQRSNITAEAEKVIKHMAVYVTPWGTVEFKPTRENRGRDVFIMQDDMWAVGVLRATKNEELAKTGDNEKRQVVTELTLVCRNEKSSGGIYDNTTS</sequence>
<gene>
    <name evidence="2" type="ORF">UFOVP373_36</name>
</gene>
<evidence type="ECO:0000313" key="2">
    <source>
        <dbReference type="EMBL" id="CAB5222848.1"/>
    </source>
</evidence>
<evidence type="ECO:0008006" key="3">
    <source>
        <dbReference type="Google" id="ProtNLM"/>
    </source>
</evidence>
<protein>
    <recommendedName>
        <fullName evidence="3">Head protein</fullName>
    </recommendedName>
</protein>
<dbReference type="EMBL" id="LR798304">
    <property type="protein sequence ID" value="CAB5222848.1"/>
    <property type="molecule type" value="Genomic_DNA"/>
</dbReference>
<feature type="compositionally biased region" description="Polar residues" evidence="1">
    <location>
        <begin position="156"/>
        <end position="174"/>
    </location>
</feature>
<reference evidence="2" key="1">
    <citation type="submission" date="2020-05" db="EMBL/GenBank/DDBJ databases">
        <authorList>
            <person name="Chiriac C."/>
            <person name="Salcher M."/>
            <person name="Ghai R."/>
            <person name="Kavagutti S V."/>
        </authorList>
    </citation>
    <scope>NUCLEOTIDE SEQUENCE</scope>
</reference>
<evidence type="ECO:0000256" key="1">
    <source>
        <dbReference type="SAM" id="MobiDB-lite"/>
    </source>
</evidence>
<dbReference type="InterPro" id="IPR035198">
    <property type="entry name" value="SU10_MCP"/>
</dbReference>